<keyword evidence="3" id="KW-0812">Transmembrane</keyword>
<dbReference type="PROSITE" id="PS01286">
    <property type="entry name" value="FA58C_2"/>
    <property type="match status" value="1"/>
</dbReference>
<reference evidence="12 13" key="1">
    <citation type="submission" date="2020-02" db="EMBL/GenBank/DDBJ databases">
        <authorList>
            <person name="Ferguson B K."/>
        </authorList>
    </citation>
    <scope>NUCLEOTIDE SEQUENCE [LARGE SCALE GENOMIC DNA]</scope>
</reference>
<evidence type="ECO:0000256" key="6">
    <source>
        <dbReference type="ARBA" id="ARBA00022840"/>
    </source>
</evidence>
<dbReference type="PROSITE" id="PS50022">
    <property type="entry name" value="FA58C_3"/>
    <property type="match status" value="1"/>
</dbReference>
<evidence type="ECO:0000256" key="10">
    <source>
        <dbReference type="ARBA" id="ARBA00023180"/>
    </source>
</evidence>
<dbReference type="GO" id="GO:0005886">
    <property type="term" value="C:plasma membrane"/>
    <property type="evidence" value="ECO:0007669"/>
    <property type="project" value="UniProtKB-SubCell"/>
</dbReference>
<evidence type="ECO:0000256" key="3">
    <source>
        <dbReference type="ARBA" id="ARBA00022692"/>
    </source>
</evidence>
<dbReference type="Gene3D" id="2.60.120.1190">
    <property type="match status" value="1"/>
</dbReference>
<feature type="domain" description="F5/8 type C" evidence="11">
    <location>
        <begin position="60"/>
        <end position="127"/>
    </location>
</feature>
<dbReference type="Proteomes" id="UP000479000">
    <property type="component" value="Unassembled WGS sequence"/>
</dbReference>
<dbReference type="Gene3D" id="2.60.120.260">
    <property type="entry name" value="Galactose-binding domain-like"/>
    <property type="match status" value="1"/>
</dbReference>
<accession>A0A6H5GJD4</accession>
<evidence type="ECO:0000313" key="12">
    <source>
        <dbReference type="EMBL" id="CAB0004027.1"/>
    </source>
</evidence>
<evidence type="ECO:0000259" key="11">
    <source>
        <dbReference type="PROSITE" id="PS50022"/>
    </source>
</evidence>
<proteinExistence type="predicted"/>
<evidence type="ECO:0000256" key="4">
    <source>
        <dbReference type="ARBA" id="ARBA00022729"/>
    </source>
</evidence>
<evidence type="ECO:0000256" key="7">
    <source>
        <dbReference type="ARBA" id="ARBA00022989"/>
    </source>
</evidence>
<keyword evidence="13" id="KW-1185">Reference proteome</keyword>
<keyword evidence="2" id="KW-1003">Cell membrane</keyword>
<organism evidence="12 13">
    <name type="scientific">Nesidiocoris tenuis</name>
    <dbReference type="NCBI Taxonomy" id="355587"/>
    <lineage>
        <taxon>Eukaryota</taxon>
        <taxon>Metazoa</taxon>
        <taxon>Ecdysozoa</taxon>
        <taxon>Arthropoda</taxon>
        <taxon>Hexapoda</taxon>
        <taxon>Insecta</taxon>
        <taxon>Pterygota</taxon>
        <taxon>Neoptera</taxon>
        <taxon>Paraneoptera</taxon>
        <taxon>Hemiptera</taxon>
        <taxon>Heteroptera</taxon>
        <taxon>Panheteroptera</taxon>
        <taxon>Cimicomorpha</taxon>
        <taxon>Miridae</taxon>
        <taxon>Dicyphina</taxon>
        <taxon>Nesidiocoris</taxon>
    </lineage>
</organism>
<dbReference type="Pfam" id="PF21114">
    <property type="entry name" value="DDR1-2_DS-like"/>
    <property type="match status" value="1"/>
</dbReference>
<keyword evidence="5" id="KW-0547">Nucleotide-binding</keyword>
<dbReference type="AlphaFoldDB" id="A0A6H5GJD4"/>
<evidence type="ECO:0000256" key="2">
    <source>
        <dbReference type="ARBA" id="ARBA00022475"/>
    </source>
</evidence>
<evidence type="ECO:0000256" key="5">
    <source>
        <dbReference type="ARBA" id="ARBA00022741"/>
    </source>
</evidence>
<dbReference type="InterPro" id="IPR008979">
    <property type="entry name" value="Galactose-bd-like_sf"/>
</dbReference>
<dbReference type="InterPro" id="IPR048525">
    <property type="entry name" value="DDR1-2_DS-like"/>
</dbReference>
<dbReference type="EMBL" id="CADCXU010014361">
    <property type="protein sequence ID" value="CAB0004027.1"/>
    <property type="molecule type" value="Genomic_DNA"/>
</dbReference>
<protein>
    <recommendedName>
        <fullName evidence="11">F5/8 type C domain-containing protein</fullName>
    </recommendedName>
</protein>
<dbReference type="GO" id="GO:0005524">
    <property type="term" value="F:ATP binding"/>
    <property type="evidence" value="ECO:0007669"/>
    <property type="project" value="UniProtKB-KW"/>
</dbReference>
<evidence type="ECO:0000256" key="9">
    <source>
        <dbReference type="ARBA" id="ARBA00023157"/>
    </source>
</evidence>
<keyword evidence="8" id="KW-0472">Membrane</keyword>
<keyword evidence="6" id="KW-0067">ATP-binding</keyword>
<dbReference type="SUPFAM" id="SSF49785">
    <property type="entry name" value="Galactose-binding domain-like"/>
    <property type="match status" value="1"/>
</dbReference>
<keyword evidence="10" id="KW-0325">Glycoprotein</keyword>
<dbReference type="InterPro" id="IPR000421">
    <property type="entry name" value="FA58C"/>
</dbReference>
<evidence type="ECO:0000256" key="8">
    <source>
        <dbReference type="ARBA" id="ARBA00023136"/>
    </source>
</evidence>
<gene>
    <name evidence="12" type="ORF">NTEN_LOCUS9504</name>
</gene>
<dbReference type="OrthoDB" id="6071166at2759"/>
<evidence type="ECO:0000313" key="13">
    <source>
        <dbReference type="Proteomes" id="UP000479000"/>
    </source>
</evidence>
<keyword evidence="9" id="KW-1015">Disulfide bond</keyword>
<sequence>MPMFQISRKTRIFSHFNSCFTGLKIKVGFWGVKNFFFLTDYKGKRINFTFGRAGRGKPIEGEKYYYSLFSKANLVGRDEKRVITGNTNTYLEAKRDLDPPIWASKVRFYPYSYHRRTVCMRVEIYGCHWRDGIVSYSMPQGDKRGATWEFFDATYDGHWDAELRRGLGQLTDGKIGPENFKMGYYDSERGQGWVGWRNDTRGGAPVEIKFEFDRIREFNSVHIFCNNQFTRDVQVRVFQIEFLTY</sequence>
<comment type="subcellular location">
    <subcellularLocation>
        <location evidence="1">Cell membrane</location>
        <topology evidence="1">Single-pass type I membrane protein</topology>
    </subcellularLocation>
</comment>
<keyword evidence="4" id="KW-0732">Signal</keyword>
<keyword evidence="7" id="KW-1133">Transmembrane helix</keyword>
<evidence type="ECO:0000256" key="1">
    <source>
        <dbReference type="ARBA" id="ARBA00004251"/>
    </source>
</evidence>
<name>A0A6H5GJD4_9HEMI</name>